<dbReference type="InterPro" id="IPR002347">
    <property type="entry name" value="SDR_fam"/>
</dbReference>
<accession>A0ABR4DM33</accession>
<protein>
    <submittedName>
        <fullName evidence="3">Uncharacterized protein</fullName>
    </submittedName>
</protein>
<comment type="caution">
    <text evidence="3">The sequence shown here is derived from an EMBL/GenBank/DDBJ whole genome shotgun (WGS) entry which is preliminary data.</text>
</comment>
<dbReference type="Gene3D" id="3.40.50.720">
    <property type="entry name" value="NAD(P)-binding Rossmann-like Domain"/>
    <property type="match status" value="1"/>
</dbReference>
<dbReference type="InterPro" id="IPR036291">
    <property type="entry name" value="NAD(P)-bd_dom_sf"/>
</dbReference>
<dbReference type="Pfam" id="PF00106">
    <property type="entry name" value="adh_short"/>
    <property type="match status" value="1"/>
</dbReference>
<dbReference type="PANTHER" id="PTHR43669">
    <property type="entry name" value="5-KETO-D-GLUCONATE 5-REDUCTASE"/>
    <property type="match status" value="1"/>
</dbReference>
<dbReference type="GeneID" id="98125972"/>
<keyword evidence="2" id="KW-0560">Oxidoreductase</keyword>
<gene>
    <name evidence="3" type="ORF">VTJ83DRAFT_48</name>
</gene>
<comment type="similarity">
    <text evidence="1">Belongs to the short-chain dehydrogenases/reductases (SDR) family.</text>
</comment>
<name>A0ABR4DM33_9PEZI</name>
<sequence length="227" mass="24597">MTSKTLLIIGSGPGISRSVATLFASKRYKNVGLVARRAESLTVEKTVLEKSVGTGVKVGTYAVDIADSEALIKTLERADLELGKPEAVFFNAARVIPSAFFEQDVKEIEYDLKITVSALYLVAQRYIPHLVSLAKSGEAGCKPALLVTSSALPFHPIPQLFELSLTKAAQRNLVQSLNLTYAPEGVHIGVINVAGQVFPDDPVRNPNNIAAKTWEWFEDGKGFEVVI</sequence>
<dbReference type="RefSeq" id="XP_070869401.1">
    <property type="nucleotide sequence ID" value="XM_071011328.1"/>
</dbReference>
<evidence type="ECO:0000256" key="1">
    <source>
        <dbReference type="ARBA" id="ARBA00006484"/>
    </source>
</evidence>
<reference evidence="3 4" key="1">
    <citation type="journal article" date="2024" name="Commun. Biol.">
        <title>Comparative genomic analysis of thermophilic fungi reveals convergent evolutionary adaptations and gene losses.</title>
        <authorList>
            <person name="Steindorff A.S."/>
            <person name="Aguilar-Pontes M.V."/>
            <person name="Robinson A.J."/>
            <person name="Andreopoulos B."/>
            <person name="LaButti K."/>
            <person name="Kuo A."/>
            <person name="Mondo S."/>
            <person name="Riley R."/>
            <person name="Otillar R."/>
            <person name="Haridas S."/>
            <person name="Lipzen A."/>
            <person name="Grimwood J."/>
            <person name="Schmutz J."/>
            <person name="Clum A."/>
            <person name="Reid I.D."/>
            <person name="Moisan M.C."/>
            <person name="Butler G."/>
            <person name="Nguyen T.T.M."/>
            <person name="Dewar K."/>
            <person name="Conant G."/>
            <person name="Drula E."/>
            <person name="Henrissat B."/>
            <person name="Hansel C."/>
            <person name="Singer S."/>
            <person name="Hutchinson M.I."/>
            <person name="de Vries R.P."/>
            <person name="Natvig D.O."/>
            <person name="Powell A.J."/>
            <person name="Tsang A."/>
            <person name="Grigoriev I.V."/>
        </authorList>
    </citation>
    <scope>NUCLEOTIDE SEQUENCE [LARGE SCALE GENOMIC DNA]</scope>
    <source>
        <strain evidence="3 4">ATCC 22073</strain>
    </source>
</reference>
<evidence type="ECO:0000313" key="3">
    <source>
        <dbReference type="EMBL" id="KAL2270677.1"/>
    </source>
</evidence>
<evidence type="ECO:0000313" key="4">
    <source>
        <dbReference type="Proteomes" id="UP001600064"/>
    </source>
</evidence>
<dbReference type="SUPFAM" id="SSF51735">
    <property type="entry name" value="NAD(P)-binding Rossmann-fold domains"/>
    <property type="match status" value="1"/>
</dbReference>
<proteinExistence type="inferred from homology"/>
<dbReference type="Proteomes" id="UP001600064">
    <property type="component" value="Unassembled WGS sequence"/>
</dbReference>
<keyword evidence="4" id="KW-1185">Reference proteome</keyword>
<dbReference type="EMBL" id="JAZGUE010000001">
    <property type="protein sequence ID" value="KAL2270677.1"/>
    <property type="molecule type" value="Genomic_DNA"/>
</dbReference>
<organism evidence="3 4">
    <name type="scientific">Remersonia thermophila</name>
    <dbReference type="NCBI Taxonomy" id="72144"/>
    <lineage>
        <taxon>Eukaryota</taxon>
        <taxon>Fungi</taxon>
        <taxon>Dikarya</taxon>
        <taxon>Ascomycota</taxon>
        <taxon>Pezizomycotina</taxon>
        <taxon>Sordariomycetes</taxon>
        <taxon>Sordariomycetidae</taxon>
        <taxon>Sordariales</taxon>
        <taxon>Sordariales incertae sedis</taxon>
        <taxon>Remersonia</taxon>
    </lineage>
</organism>
<evidence type="ECO:0000256" key="2">
    <source>
        <dbReference type="ARBA" id="ARBA00023002"/>
    </source>
</evidence>
<dbReference type="PANTHER" id="PTHR43669:SF3">
    <property type="entry name" value="ALCOHOL DEHYDROGENASE, PUTATIVE (AFU_ORTHOLOGUE AFUA_3G03445)-RELATED"/>
    <property type="match status" value="1"/>
</dbReference>
<dbReference type="CDD" id="cd05233">
    <property type="entry name" value="SDR_c"/>
    <property type="match status" value="1"/>
</dbReference>